<sequence length="1133" mass="122384">MKKTFNILSALLILQVAAHAQLPSNRTAATKIADVLAQQPAEEKAKFLAAMKELENFSSDDIAELLAKLQPQGGNNATIEFASNSYSFYVMQSGMEARRETFAKGLIAALDKLTDKDNKGYVIKLLQQSGKNEAVAPLTPYLKDDYLVGKASRVLVAINTEDARKALLTSLTDADSETKKIAIVTALGDLRSTDAETKIIELIQSTSAPKFQKAAFTALSKIGGEKSAAVFTTQLAIVKYQYEPNDITGLAVDYAETLLKNKKSAQAEKFAAALFAGAGVNNAPETKIAALSILTNINASKQKKALLTAATSEDAAYRNVALQLLGEYGNNGDTKKLIAALKSATPAVQESILDFLAQKGSASDVSTLQKIVLNNTTGDARISGLEALDALSRNNVTPLLISQLKDADEALTSAIQKLILASKEAKAIDIVNESLATADAKTQIALLGILAKRPNAKSSKAVLPLAKSTDEKVRMAAYQALPTVASEDDLNELYALFSTANKNEVAYLQKATINAIQSSKDKDAITTKLASNVTVSAAPSAGMYFPVFAGLGGTESLNAVKNFTDAGIPELKAQAISALASWKSAEALPALVALSRTEKGEGNFDTIFKGLIRLVNSSSLTPDQKTLHLKDAFAIARTDAQRNQVLSSLQGAGTYQAMIFASKQMDNPALAGAASNTAMNIAFDHKEYVGEDVRNILNKVIGNLSGSESSYLKEAVLRQLAEMPNKEGFVSVFNGNDLSGWKGLVADPIKRSKMDAKTLAAEQKKADEKMRAGWQASKGELIFNGKGDNIATIKQYGDMEMLVDWKLDKDGKEGDAGVYLRGTPQVQIWDISRTNVGAQVGSGGLYNNQKNAKDPLVVADNPLGEWNTFKIKMVDDKVTVYLNGVLVTDNVPLENYWDRNQSLFPTEQIELQAHGTKVYYRDIFIKELPRKQVSELSAQEKSEGFDMLFDGTNLDKWIPSDGYGINEEGYLVVYPNAKFGGNLYTKDEYSDVVYRFEFKLTPGANNGVGLRAPIEGDAAYAGMEIQILDNDADVYKSLKPYQYHGSVYGVITAKRGALKPVGEWNTEEIRLQGNKIKVTVNGTVILEGDIAEASKNGTLDGKNHPGLQRKSGHIAFLGHGSEVFFRNIRVKKL</sequence>
<protein>
    <submittedName>
        <fullName evidence="3">Domain of Uncharacterized Function (DUF1080)</fullName>
    </submittedName>
</protein>
<dbReference type="InterPro" id="IPR010496">
    <property type="entry name" value="AL/BT2_dom"/>
</dbReference>
<dbReference type="Pfam" id="PF13646">
    <property type="entry name" value="HEAT_2"/>
    <property type="match status" value="1"/>
</dbReference>
<dbReference type="InterPro" id="IPR016024">
    <property type="entry name" value="ARM-type_fold"/>
</dbReference>
<feature type="signal peptide" evidence="1">
    <location>
        <begin position="1"/>
        <end position="20"/>
    </location>
</feature>
<evidence type="ECO:0000313" key="4">
    <source>
        <dbReference type="Proteomes" id="UP000254893"/>
    </source>
</evidence>
<evidence type="ECO:0000256" key="1">
    <source>
        <dbReference type="SAM" id="SignalP"/>
    </source>
</evidence>
<dbReference type="InterPro" id="IPR011989">
    <property type="entry name" value="ARM-like"/>
</dbReference>
<dbReference type="EMBL" id="UGYW01000002">
    <property type="protein sequence ID" value="SUJ29836.1"/>
    <property type="molecule type" value="Genomic_DNA"/>
</dbReference>
<evidence type="ECO:0000313" key="3">
    <source>
        <dbReference type="EMBL" id="SUJ29836.1"/>
    </source>
</evidence>
<feature type="chain" id="PRO_5016698234" evidence="1">
    <location>
        <begin position="21"/>
        <end position="1133"/>
    </location>
</feature>
<dbReference type="Pfam" id="PF06439">
    <property type="entry name" value="3keto-disac_hyd"/>
    <property type="match status" value="2"/>
</dbReference>
<keyword evidence="1" id="KW-0732">Signal</keyword>
<dbReference type="GO" id="GO:0016787">
    <property type="term" value="F:hydrolase activity"/>
    <property type="evidence" value="ECO:0007669"/>
    <property type="project" value="InterPro"/>
</dbReference>
<feature type="domain" description="3-keto-alpha-glucoside-1,2-lyase/3-keto-2-hydroxy-glucal hydratase" evidence="2">
    <location>
        <begin position="728"/>
        <end position="926"/>
    </location>
</feature>
<evidence type="ECO:0000259" key="2">
    <source>
        <dbReference type="Pfam" id="PF06439"/>
    </source>
</evidence>
<dbReference type="Proteomes" id="UP000254893">
    <property type="component" value="Unassembled WGS sequence"/>
</dbReference>
<dbReference type="Gene3D" id="1.25.10.10">
    <property type="entry name" value="Leucine-rich Repeat Variant"/>
    <property type="match status" value="3"/>
</dbReference>
<feature type="domain" description="3-keto-alpha-glucoside-1,2-lyase/3-keto-2-hydroxy-glucal hydratase" evidence="2">
    <location>
        <begin position="945"/>
        <end position="1131"/>
    </location>
</feature>
<reference evidence="3 4" key="1">
    <citation type="submission" date="2018-06" db="EMBL/GenBank/DDBJ databases">
        <authorList>
            <consortium name="Pathogen Informatics"/>
            <person name="Doyle S."/>
        </authorList>
    </citation>
    <scope>NUCLEOTIDE SEQUENCE [LARGE SCALE GENOMIC DNA]</scope>
    <source>
        <strain evidence="3 4">NCTC11388</strain>
    </source>
</reference>
<gene>
    <name evidence="3" type="ORF">NCTC11388_04680</name>
</gene>
<dbReference type="Gene3D" id="2.60.120.560">
    <property type="entry name" value="Exo-inulinase, domain 1"/>
    <property type="match status" value="2"/>
</dbReference>
<proteinExistence type="predicted"/>
<name>A0A380CWW0_SPHSI</name>
<accession>A0A380CWW0</accession>
<dbReference type="AlphaFoldDB" id="A0A380CWW0"/>
<dbReference type="SUPFAM" id="SSF48371">
    <property type="entry name" value="ARM repeat"/>
    <property type="match status" value="1"/>
</dbReference>
<dbReference type="RefSeq" id="WP_115171815.1">
    <property type="nucleotide sequence ID" value="NZ_UGYW01000002.1"/>
</dbReference>
<organism evidence="3 4">
    <name type="scientific">Sphingobacterium spiritivorum</name>
    <name type="common">Flavobacterium spiritivorum</name>
    <dbReference type="NCBI Taxonomy" id="258"/>
    <lineage>
        <taxon>Bacteria</taxon>
        <taxon>Pseudomonadati</taxon>
        <taxon>Bacteroidota</taxon>
        <taxon>Sphingobacteriia</taxon>
        <taxon>Sphingobacteriales</taxon>
        <taxon>Sphingobacteriaceae</taxon>
        <taxon>Sphingobacterium</taxon>
    </lineage>
</organism>